<dbReference type="Pfam" id="PF04041">
    <property type="entry name" value="Glyco_hydro_130"/>
    <property type="match status" value="1"/>
</dbReference>
<evidence type="ECO:0000313" key="4">
    <source>
        <dbReference type="EMBL" id="ADY51890.1"/>
    </source>
</evidence>
<proteinExistence type="inferred from homology"/>
<dbReference type="InterPro" id="IPR023296">
    <property type="entry name" value="Glyco_hydro_beta-prop_sf"/>
</dbReference>
<evidence type="ECO:0000256" key="1">
    <source>
        <dbReference type="ARBA" id="ARBA00022676"/>
    </source>
</evidence>
<accession>F0SEK0</accession>
<dbReference type="GO" id="GO:0016798">
    <property type="term" value="F:hydrolase activity, acting on glycosyl bonds"/>
    <property type="evidence" value="ECO:0007669"/>
    <property type="project" value="UniProtKB-KW"/>
</dbReference>
<organism evidence="4 5">
    <name type="scientific">Pseudopedobacter saltans (strain ATCC 51119 / DSM 12145 / JCM 21818 / CCUG 39354 / LMG 10337 / NBRC 100064 / NCIMB 13643)</name>
    <name type="common">Pedobacter saltans</name>
    <dbReference type="NCBI Taxonomy" id="762903"/>
    <lineage>
        <taxon>Bacteria</taxon>
        <taxon>Pseudomonadati</taxon>
        <taxon>Bacteroidota</taxon>
        <taxon>Sphingobacteriia</taxon>
        <taxon>Sphingobacteriales</taxon>
        <taxon>Sphingobacteriaceae</taxon>
        <taxon>Pseudopedobacter</taxon>
    </lineage>
</organism>
<keyword evidence="4" id="KW-0378">Hydrolase</keyword>
<reference evidence="5" key="2">
    <citation type="submission" date="2011-02" db="EMBL/GenBank/DDBJ databases">
        <title>The complete genome of Pedobacter saltans DSM 12145.</title>
        <authorList>
            <consortium name="US DOE Joint Genome Institute (JGI-PGF)"/>
            <person name="Lucas S."/>
            <person name="Copeland A."/>
            <person name="Lapidus A."/>
            <person name="Bruce D."/>
            <person name="Goodwin L."/>
            <person name="Pitluck S."/>
            <person name="Kyrpides N."/>
            <person name="Mavromatis K."/>
            <person name="Pagani I."/>
            <person name="Ivanova N."/>
            <person name="Ovchinnikova G."/>
            <person name="Lu M."/>
            <person name="Detter J.C."/>
            <person name="Han C."/>
            <person name="Land M."/>
            <person name="Hauser L."/>
            <person name="Markowitz V."/>
            <person name="Cheng J.-F."/>
            <person name="Hugenholtz P."/>
            <person name="Woyke T."/>
            <person name="Wu D."/>
            <person name="Tindall B."/>
            <person name="Pomrenke H.G."/>
            <person name="Brambilla E."/>
            <person name="Klenk H.-P."/>
            <person name="Eisen J.A."/>
        </authorList>
    </citation>
    <scope>NUCLEOTIDE SEQUENCE [LARGE SCALE GENOMIC DNA]</scope>
    <source>
        <strain evidence="5">ATCC 51119 / DSM 12145 / JCM 21818 / LMG 10337 / NBRC 100064 / NCIMB 13643</strain>
    </source>
</reference>
<evidence type="ECO:0000256" key="3">
    <source>
        <dbReference type="ARBA" id="ARBA00024356"/>
    </source>
</evidence>
<dbReference type="GO" id="GO:0016757">
    <property type="term" value="F:glycosyltransferase activity"/>
    <property type="evidence" value="ECO:0007669"/>
    <property type="project" value="UniProtKB-KW"/>
</dbReference>
<dbReference type="RefSeq" id="WP_013632389.1">
    <property type="nucleotide sequence ID" value="NC_015177.1"/>
</dbReference>
<dbReference type="HOGENOM" id="CLU_640768_0_0_10"/>
<dbReference type="CDD" id="cd18613">
    <property type="entry name" value="GH130"/>
    <property type="match status" value="1"/>
</dbReference>
<name>F0SEK0_PSESL</name>
<evidence type="ECO:0000313" key="5">
    <source>
        <dbReference type="Proteomes" id="UP000000310"/>
    </source>
</evidence>
<keyword evidence="2" id="KW-0808">Transferase</keyword>
<keyword evidence="4" id="KW-0326">Glycosidase</keyword>
<keyword evidence="1" id="KW-0328">Glycosyltransferase</keyword>
<protein>
    <submittedName>
        <fullName evidence="4">Glycosidase related protein</fullName>
    </submittedName>
</protein>
<dbReference type="KEGG" id="psn:Pedsa_1323"/>
<evidence type="ECO:0000256" key="2">
    <source>
        <dbReference type="ARBA" id="ARBA00022679"/>
    </source>
</evidence>
<dbReference type="Proteomes" id="UP000000310">
    <property type="component" value="Chromosome"/>
</dbReference>
<dbReference type="SUPFAM" id="SSF75005">
    <property type="entry name" value="Arabinanase/levansucrase/invertase"/>
    <property type="match status" value="1"/>
</dbReference>
<dbReference type="STRING" id="762903.Pedsa_1323"/>
<dbReference type="EMBL" id="CP002545">
    <property type="protein sequence ID" value="ADY51890.1"/>
    <property type="molecule type" value="Genomic_DNA"/>
</dbReference>
<dbReference type="PANTHER" id="PTHR34106">
    <property type="entry name" value="GLYCOSIDASE"/>
    <property type="match status" value="1"/>
</dbReference>
<dbReference type="InterPro" id="IPR007184">
    <property type="entry name" value="Mannoside_phosphorylase"/>
</dbReference>
<gene>
    <name evidence="4" type="ordered locus">Pedsa_1323</name>
</gene>
<dbReference type="OrthoDB" id="9775877at2"/>
<dbReference type="PANTHER" id="PTHR34106:SF4">
    <property type="entry name" value="BLL5143 PROTEIN"/>
    <property type="match status" value="1"/>
</dbReference>
<dbReference type="AlphaFoldDB" id="F0SEK0"/>
<dbReference type="Gene3D" id="2.115.10.20">
    <property type="entry name" value="Glycosyl hydrolase domain, family 43"/>
    <property type="match status" value="1"/>
</dbReference>
<comment type="similarity">
    <text evidence="3">Belongs to the glycosyl hydrolase 130 family.</text>
</comment>
<keyword evidence="5" id="KW-1185">Reference proteome</keyword>
<sequence length="489" mass="56663">MRIPIQRKNIRIMPDSKRVIARFFYNGPERAVSIIEKVDNLTEKEVDELILPLLQEFSKRHRNITKILKKNAAKAYKALEKDLSELDEMTLYRKLLIGAYFTHEYSIESAAFFNPSIVEDPFQGDLEDGQRRIIISFRAVGEGHISSIVFRRALIDHNNNIIVTPSGTYVDEAEIIKNNIYSKMFFFEKAIDSKISEDVIQLMNQNLPDKFDYRELKQIIDRIKLEHENKDLDKILWLADSYHEINFSLDTDISDRIIYPISEFERKGIEDARFVKFTNEEGHCKYYATYTAYDGKVIMPKLLETTDFYNFKVRPLYGEGAKNKNLALFPRKINGKFAMMSRIDGWNNYIMYSDKINIWNNPTLLQSPHFPWEYIQIGNCGSPIETEEGWLIISHGVGPLRRYCLSASLLDLENPSIEIGRLNEPLLVADKDEREGYVPNVVYSCGSIINNGELIVPYGLSDYSTSFMTVNVKALLARMKEDKAKVTYK</sequence>
<dbReference type="eggNOG" id="COG2152">
    <property type="taxonomic scope" value="Bacteria"/>
</dbReference>
<reference evidence="4 5" key="1">
    <citation type="journal article" date="2011" name="Stand. Genomic Sci.">
        <title>Complete genome sequence of the gliding, heparinolytic Pedobacter saltans type strain (113).</title>
        <authorList>
            <person name="Liolios K."/>
            <person name="Sikorski J."/>
            <person name="Lu M."/>
            <person name="Nolan M."/>
            <person name="Lapidus A."/>
            <person name="Lucas S."/>
            <person name="Hammon N."/>
            <person name="Deshpande S."/>
            <person name="Cheng J.F."/>
            <person name="Tapia R."/>
            <person name="Han C."/>
            <person name="Goodwin L."/>
            <person name="Pitluck S."/>
            <person name="Huntemann M."/>
            <person name="Ivanova N."/>
            <person name="Pagani I."/>
            <person name="Mavromatis K."/>
            <person name="Ovchinikova G."/>
            <person name="Pati A."/>
            <person name="Chen A."/>
            <person name="Palaniappan K."/>
            <person name="Land M."/>
            <person name="Hauser L."/>
            <person name="Brambilla E.M."/>
            <person name="Kotsyurbenko O."/>
            <person name="Rohde M."/>
            <person name="Tindall B.J."/>
            <person name="Abt B."/>
            <person name="Goker M."/>
            <person name="Detter J.C."/>
            <person name="Woyke T."/>
            <person name="Bristow J."/>
            <person name="Eisen J.A."/>
            <person name="Markowitz V."/>
            <person name="Hugenholtz P."/>
            <person name="Klenk H.P."/>
            <person name="Kyrpides N.C."/>
        </authorList>
    </citation>
    <scope>NUCLEOTIDE SEQUENCE [LARGE SCALE GENOMIC DNA]</scope>
    <source>
        <strain evidence="5">ATCC 51119 / DSM 12145 / JCM 21818 / LMG 10337 / NBRC 100064 / NCIMB 13643</strain>
    </source>
</reference>